<gene>
    <name evidence="3" type="ORF">DND132_2924</name>
</gene>
<proteinExistence type="predicted"/>
<evidence type="ECO:0000256" key="1">
    <source>
        <dbReference type="SAM" id="MobiDB-lite"/>
    </source>
</evidence>
<name>F0JJM8_9BACT</name>
<protein>
    <recommendedName>
        <fullName evidence="2">Amphi-Trp domain-containing protein</fullName>
    </recommendedName>
</protein>
<dbReference type="KEGG" id="ddn:DND132_2924"/>
<feature type="compositionally biased region" description="Low complexity" evidence="1">
    <location>
        <begin position="84"/>
        <end position="118"/>
    </location>
</feature>
<dbReference type="RefSeq" id="WP_014323551.1">
    <property type="nucleotide sequence ID" value="NC_016803.1"/>
</dbReference>
<dbReference type="Proteomes" id="UP000007845">
    <property type="component" value="Chromosome"/>
</dbReference>
<sequence length="181" mass="18936">MDKQKISVKKVLEYKDAVSYIEDLARSFRSGTIVVESGGEHVVMTPGAQVAVKVEAKVKNDKQKIGFELSWTEAGGDELRIGDAEPAPAPAIQPEGGAPAMKPAAQAPAAKIPAMAPATTEPARVPATTEARPESEAKSEAKFEAKKAAAKKDPDGKKAAKKAASKKSIAKKTSAKSADKK</sequence>
<dbReference type="InterPro" id="IPR027598">
    <property type="entry name" value="Amphi-Trp_dom"/>
</dbReference>
<evidence type="ECO:0000313" key="3">
    <source>
        <dbReference type="EMBL" id="EGB16127.1"/>
    </source>
</evidence>
<feature type="domain" description="Amphi-Trp" evidence="2">
    <location>
        <begin position="8"/>
        <end position="77"/>
    </location>
</feature>
<dbReference type="AlphaFoldDB" id="F0JJM8"/>
<feature type="compositionally biased region" description="Basic and acidic residues" evidence="1">
    <location>
        <begin position="131"/>
        <end position="158"/>
    </location>
</feature>
<feature type="region of interest" description="Disordered" evidence="1">
    <location>
        <begin position="79"/>
        <end position="181"/>
    </location>
</feature>
<evidence type="ECO:0000259" key="2">
    <source>
        <dbReference type="Pfam" id="PF20068"/>
    </source>
</evidence>
<dbReference type="HOGENOM" id="CLU_134932_0_0_7"/>
<accession>F0JJM8</accession>
<keyword evidence="4" id="KW-1185">Reference proteome</keyword>
<evidence type="ECO:0000313" key="4">
    <source>
        <dbReference type="Proteomes" id="UP000007845"/>
    </source>
</evidence>
<dbReference type="EMBL" id="CP003220">
    <property type="protein sequence ID" value="EGB16127.1"/>
    <property type="molecule type" value="Genomic_DNA"/>
</dbReference>
<dbReference type="NCBIfam" id="TIGR04354">
    <property type="entry name" value="amphi-Trp"/>
    <property type="match status" value="1"/>
</dbReference>
<reference evidence="3 4" key="1">
    <citation type="journal article" date="2011" name="J. Bacteriol.">
        <title>Genome sequence of the mercury-methylating strain Desulfovibrio desulfuricans ND132.</title>
        <authorList>
            <person name="Brown S.D."/>
            <person name="Gilmour C.C."/>
            <person name="Kucken A.M."/>
            <person name="Wall J.D."/>
            <person name="Elias D.A."/>
            <person name="Brandt C.C."/>
            <person name="Podar M."/>
            <person name="Chertkov O."/>
            <person name="Held B."/>
            <person name="Bruce D.C."/>
            <person name="Detter J.C."/>
            <person name="Tapia R."/>
            <person name="Han C.S."/>
            <person name="Goodwin L.A."/>
            <person name="Cheng J.F."/>
            <person name="Pitluck S."/>
            <person name="Woyke T."/>
            <person name="Mikhailova N."/>
            <person name="Ivanova N.N."/>
            <person name="Han J."/>
            <person name="Lucas S."/>
            <person name="Lapidus A.L."/>
            <person name="Land M.L."/>
            <person name="Hauser L.J."/>
            <person name="Palumbo A.V."/>
        </authorList>
    </citation>
    <scope>NUCLEOTIDE SEQUENCE [LARGE SCALE GENOMIC DNA]</scope>
    <source>
        <strain evidence="3 4">ND132</strain>
    </source>
</reference>
<organism evidence="3 4">
    <name type="scientific">Pseudodesulfovibrio mercurii</name>
    <dbReference type="NCBI Taxonomy" id="641491"/>
    <lineage>
        <taxon>Bacteria</taxon>
        <taxon>Pseudomonadati</taxon>
        <taxon>Thermodesulfobacteriota</taxon>
        <taxon>Desulfovibrionia</taxon>
        <taxon>Desulfovibrionales</taxon>
        <taxon>Desulfovibrionaceae</taxon>
    </lineage>
</organism>
<dbReference type="eggNOG" id="ENOG5033A7I">
    <property type="taxonomic scope" value="Bacteria"/>
</dbReference>
<dbReference type="Pfam" id="PF20068">
    <property type="entry name" value="Amphi-Trp"/>
    <property type="match status" value="1"/>
</dbReference>
<feature type="compositionally biased region" description="Basic residues" evidence="1">
    <location>
        <begin position="159"/>
        <end position="174"/>
    </location>
</feature>
<dbReference type="STRING" id="641491.DND132_2924"/>